<protein>
    <submittedName>
        <fullName evidence="8">Protein STRICTOSIDINE SYNTHASE-LIKE 8</fullName>
    </submittedName>
</protein>
<dbReference type="EMBL" id="JBANAX010000851">
    <property type="protein sequence ID" value="KAL1191541.1"/>
    <property type="molecule type" value="Genomic_DNA"/>
</dbReference>
<comment type="similarity">
    <text evidence="2">Belongs to the strictosidine synthase family.</text>
</comment>
<feature type="transmembrane region" description="Helical" evidence="6">
    <location>
        <begin position="6"/>
        <end position="26"/>
    </location>
</feature>
<dbReference type="AlphaFoldDB" id="A0ABD0ZC01"/>
<evidence type="ECO:0000256" key="6">
    <source>
        <dbReference type="SAM" id="Phobius"/>
    </source>
</evidence>
<dbReference type="FunFam" id="2.120.10.30:FF:000032">
    <property type="entry name" value="Protein STRICTOSIDINE SYNTHASE-LIKE 13"/>
    <property type="match status" value="1"/>
</dbReference>
<feature type="domain" description="Strictosidine synthase conserved region" evidence="7">
    <location>
        <begin position="154"/>
        <end position="242"/>
    </location>
</feature>
<evidence type="ECO:0000313" key="8">
    <source>
        <dbReference type="EMBL" id="KAL1191541.1"/>
    </source>
</evidence>
<keyword evidence="9" id="KW-1185">Reference proteome</keyword>
<evidence type="ECO:0000313" key="9">
    <source>
        <dbReference type="Proteomes" id="UP001558713"/>
    </source>
</evidence>
<dbReference type="Gene3D" id="2.120.10.30">
    <property type="entry name" value="TolB, C-terminal domain"/>
    <property type="match status" value="1"/>
</dbReference>
<dbReference type="SUPFAM" id="SSF63829">
    <property type="entry name" value="Calcium-dependent phosphotriesterase"/>
    <property type="match status" value="1"/>
</dbReference>
<accession>A0ABD0ZC01</accession>
<dbReference type="GO" id="GO:0005773">
    <property type="term" value="C:vacuole"/>
    <property type="evidence" value="ECO:0007669"/>
    <property type="project" value="UniProtKB-SubCell"/>
</dbReference>
<keyword evidence="6" id="KW-0812">Transmembrane</keyword>
<organism evidence="8 9">
    <name type="scientific">Cardamine amara subsp. amara</name>
    <dbReference type="NCBI Taxonomy" id="228776"/>
    <lineage>
        <taxon>Eukaryota</taxon>
        <taxon>Viridiplantae</taxon>
        <taxon>Streptophyta</taxon>
        <taxon>Embryophyta</taxon>
        <taxon>Tracheophyta</taxon>
        <taxon>Spermatophyta</taxon>
        <taxon>Magnoliopsida</taxon>
        <taxon>eudicotyledons</taxon>
        <taxon>Gunneridae</taxon>
        <taxon>Pentapetalae</taxon>
        <taxon>rosids</taxon>
        <taxon>malvids</taxon>
        <taxon>Brassicales</taxon>
        <taxon>Brassicaceae</taxon>
        <taxon>Cardamineae</taxon>
        <taxon>Cardamine</taxon>
    </lineage>
</organism>
<comment type="caution">
    <text evidence="8">The sequence shown here is derived from an EMBL/GenBank/DDBJ whole genome shotgun (WGS) entry which is preliminary data.</text>
</comment>
<reference evidence="8 9" key="1">
    <citation type="submission" date="2024-04" db="EMBL/GenBank/DDBJ databases">
        <title>Genome assembly C_amara_ONT_v2.</title>
        <authorList>
            <person name="Yant L."/>
            <person name="Moore C."/>
            <person name="Slenker M."/>
        </authorList>
    </citation>
    <scope>NUCLEOTIDE SEQUENCE [LARGE SCALE GENOMIC DNA]</scope>
    <source>
        <tissue evidence="8">Leaf</tissue>
    </source>
</reference>
<proteinExistence type="inferred from homology"/>
<dbReference type="InterPro" id="IPR011042">
    <property type="entry name" value="6-blade_b-propeller_TolB-like"/>
</dbReference>
<evidence type="ECO:0000259" key="7">
    <source>
        <dbReference type="Pfam" id="PF03088"/>
    </source>
</evidence>
<evidence type="ECO:0000256" key="5">
    <source>
        <dbReference type="ARBA" id="ARBA00023180"/>
    </source>
</evidence>
<dbReference type="Proteomes" id="UP001558713">
    <property type="component" value="Unassembled WGS sequence"/>
</dbReference>
<keyword evidence="6" id="KW-0472">Membrane</keyword>
<keyword evidence="6" id="KW-1133">Transmembrane helix</keyword>
<dbReference type="InterPro" id="IPR018119">
    <property type="entry name" value="Strictosidine_synth_cons-reg"/>
</dbReference>
<keyword evidence="3" id="KW-0926">Vacuole</keyword>
<sequence length="371" mass="41371">MPISQTVVAAPVILSVVIYFYGSSIIQPDTIKGSKHVLQLSKTIPLPVDGPESLEFDLQGEGPYVGVIDGRILKWRGEQLGWVDFAHTSPHRGNCSIHDVVPSCGRPLGLTFAKKTGDLYICDGYLGVMKVGPEGGLAKLVVNEAEGRKVTFANQGDIDEEEDVFYFNDSSDKYHFRDVFYVFLSGDTMGRVIRYNMKTKEAKVIMDKLHFNNGLALSKDRSFVITCEAGTGLLHRIWVKGPKTGTNEVFTRLPGYPDNIRRTETGDFWVAFHCKKSFFPRLFLSHPLVGSFVMKMLKIETLVGLTSGGKPHAMVVKVSGETGEILEMLEDSEGKTMKFISEAYEKDGKLWVGSVYMPSLWVLDTSVFYRK</sequence>
<evidence type="ECO:0000256" key="3">
    <source>
        <dbReference type="ARBA" id="ARBA00022554"/>
    </source>
</evidence>
<keyword evidence="5" id="KW-0325">Glycoprotein</keyword>
<name>A0ABD0ZC01_CARAN</name>
<evidence type="ECO:0000256" key="2">
    <source>
        <dbReference type="ARBA" id="ARBA00009191"/>
    </source>
</evidence>
<dbReference type="PANTHER" id="PTHR10426:SF72">
    <property type="entry name" value="PROTEIN STRICTOSIDINE SYNTHASE-LIKE 8"/>
    <property type="match status" value="1"/>
</dbReference>
<dbReference type="PANTHER" id="PTHR10426">
    <property type="entry name" value="STRICTOSIDINE SYNTHASE-RELATED"/>
    <property type="match status" value="1"/>
</dbReference>
<gene>
    <name evidence="8" type="ORF">V5N11_002362</name>
</gene>
<dbReference type="Pfam" id="PF03088">
    <property type="entry name" value="Str_synth"/>
    <property type="match status" value="1"/>
</dbReference>
<keyword evidence="4" id="KW-0732">Signal</keyword>
<comment type="subcellular location">
    <subcellularLocation>
        <location evidence="1">Vacuole</location>
    </subcellularLocation>
</comment>
<evidence type="ECO:0000256" key="4">
    <source>
        <dbReference type="ARBA" id="ARBA00022729"/>
    </source>
</evidence>
<evidence type="ECO:0000256" key="1">
    <source>
        <dbReference type="ARBA" id="ARBA00004116"/>
    </source>
</evidence>